<keyword evidence="12" id="KW-0812">Transmembrane</keyword>
<dbReference type="PANTHER" id="PTHR10680:SF14">
    <property type="entry name" value="PEPTIDYL-GLYCINE ALPHA-AMIDATING MONOOXYGENASE"/>
    <property type="match status" value="1"/>
</dbReference>
<keyword evidence="12" id="KW-0472">Membrane</keyword>
<organism evidence="14 15">
    <name type="scientific">Pararge aegeria aegeria</name>
    <dbReference type="NCBI Taxonomy" id="348720"/>
    <lineage>
        <taxon>Eukaryota</taxon>
        <taxon>Metazoa</taxon>
        <taxon>Ecdysozoa</taxon>
        <taxon>Arthropoda</taxon>
        <taxon>Hexapoda</taxon>
        <taxon>Insecta</taxon>
        <taxon>Pterygota</taxon>
        <taxon>Neoptera</taxon>
        <taxon>Endopterygota</taxon>
        <taxon>Lepidoptera</taxon>
        <taxon>Glossata</taxon>
        <taxon>Ditrysia</taxon>
        <taxon>Papilionoidea</taxon>
        <taxon>Nymphalidae</taxon>
        <taxon>Satyrinae</taxon>
        <taxon>Satyrini</taxon>
        <taxon>Parargina</taxon>
        <taxon>Pararge</taxon>
    </lineage>
</organism>
<feature type="binding site" evidence="10">
    <location>
        <position position="44"/>
    </location>
    <ligand>
        <name>Cu(2+)</name>
        <dbReference type="ChEBI" id="CHEBI:29036"/>
        <label>1</label>
        <note>catalytic</note>
    </ligand>
</feature>
<feature type="binding site" evidence="10">
    <location>
        <position position="46"/>
    </location>
    <ligand>
        <name>Cu(2+)</name>
        <dbReference type="ChEBI" id="CHEBI:29036"/>
        <label>1</label>
        <note>catalytic</note>
    </ligand>
</feature>
<accession>A0A8S4R6B6</accession>
<dbReference type="SUPFAM" id="SSF49742">
    <property type="entry name" value="PHM/PNGase F"/>
    <property type="match status" value="1"/>
</dbReference>
<dbReference type="EC" id="1.14.17.3" evidence="1"/>
<keyword evidence="4" id="KW-0560">Oxidoreductase</keyword>
<dbReference type="GO" id="GO:0016020">
    <property type="term" value="C:membrane"/>
    <property type="evidence" value="ECO:0007669"/>
    <property type="project" value="InterPro"/>
</dbReference>
<keyword evidence="6" id="KW-0503">Monooxygenase</keyword>
<comment type="cofactor">
    <cofactor evidence="10">
        <name>Cu(2+)</name>
        <dbReference type="ChEBI" id="CHEBI:29036"/>
    </cofactor>
    <text evidence="10">Binds 2 Cu(2+) ions per subunit.</text>
</comment>
<dbReference type="Gene3D" id="2.60.120.230">
    <property type="match status" value="1"/>
</dbReference>
<dbReference type="InterPro" id="IPR008977">
    <property type="entry name" value="PHM/PNGase_F_dom_sf"/>
</dbReference>
<name>A0A8S4R6B6_9NEOP</name>
<protein>
    <recommendedName>
        <fullName evidence="1">peptidylglycine monooxygenase</fullName>
        <ecNumber evidence="1">1.14.17.3</ecNumber>
    </recommendedName>
</protein>
<dbReference type="PANTHER" id="PTHR10680">
    <property type="entry name" value="PEPTIDYL-GLYCINE ALPHA-AMIDATING MONOOXYGENASE"/>
    <property type="match status" value="1"/>
</dbReference>
<feature type="domain" description="Copper type II ascorbate-dependent monooxygenase C-terminal" evidence="13">
    <location>
        <begin position="4"/>
        <end position="150"/>
    </location>
</feature>
<dbReference type="Proteomes" id="UP000838756">
    <property type="component" value="Unassembled WGS sequence"/>
</dbReference>
<keyword evidence="12" id="KW-1133">Transmembrane helix</keyword>
<dbReference type="PRINTS" id="PR00790">
    <property type="entry name" value="PAMONOXGNASE"/>
</dbReference>
<keyword evidence="2 10" id="KW-0479">Metal-binding</keyword>
<evidence type="ECO:0000256" key="11">
    <source>
        <dbReference type="PIRSR" id="PIRSR600720-3"/>
    </source>
</evidence>
<dbReference type="AlphaFoldDB" id="A0A8S4R6B6"/>
<sequence>MPRQAGVILLGTSGVIPPNKVEHMETACTINEDKVIHPFAFRTHTHSLGTEVSGFVVRRSRKGDIWELLGSKNPQLPQMFYPVVSRTPITTNDVLAARCVMNNTHTHAVSIGATHKDEMCNFYLMYWVQDDSPLEQKYCFSPGPPYYYWSRAPQNFDRIPGRDFNVLQFFCVCTKCTPLNIGMVVAFIVRMKQLRVTRHGWICHVIESGNPSNNQSYRHILNEAKVGSEYSSENRWTMGSQVTLMAICQQ</sequence>
<keyword evidence="3" id="KW-0732">Signal</keyword>
<comment type="catalytic activity">
    <reaction evidence="9">
        <text>a [peptide]-C-terminal glycine + 2 L-ascorbate + O2 = a [peptide]-C-terminal (2S)-2-hydroxyglycine + 2 monodehydro-L-ascorbate radical + H2O</text>
        <dbReference type="Rhea" id="RHEA:21452"/>
        <dbReference type="Rhea" id="RHEA-COMP:13486"/>
        <dbReference type="Rhea" id="RHEA-COMP:15321"/>
        <dbReference type="ChEBI" id="CHEBI:15377"/>
        <dbReference type="ChEBI" id="CHEBI:15379"/>
        <dbReference type="ChEBI" id="CHEBI:38290"/>
        <dbReference type="ChEBI" id="CHEBI:59513"/>
        <dbReference type="ChEBI" id="CHEBI:137000"/>
        <dbReference type="ChEBI" id="CHEBI:142768"/>
        <dbReference type="EC" id="1.14.17.3"/>
    </reaction>
</comment>
<evidence type="ECO:0000256" key="10">
    <source>
        <dbReference type="PIRSR" id="PIRSR600720-2"/>
    </source>
</evidence>
<evidence type="ECO:0000256" key="9">
    <source>
        <dbReference type="ARBA" id="ARBA00048431"/>
    </source>
</evidence>
<evidence type="ECO:0000256" key="8">
    <source>
        <dbReference type="ARBA" id="ARBA00023180"/>
    </source>
</evidence>
<reference evidence="14" key="1">
    <citation type="submission" date="2022-03" db="EMBL/GenBank/DDBJ databases">
        <authorList>
            <person name="Lindestad O."/>
        </authorList>
    </citation>
    <scope>NUCLEOTIDE SEQUENCE</scope>
</reference>
<keyword evidence="15" id="KW-1185">Reference proteome</keyword>
<keyword evidence="5 10" id="KW-0186">Copper</keyword>
<feature type="binding site" evidence="10">
    <location>
        <position position="119"/>
    </location>
    <ligand>
        <name>Cu(2+)</name>
        <dbReference type="ChEBI" id="CHEBI:29036"/>
        <label>1</label>
        <note>catalytic</note>
    </ligand>
</feature>
<evidence type="ECO:0000256" key="6">
    <source>
        <dbReference type="ARBA" id="ARBA00023033"/>
    </source>
</evidence>
<dbReference type="InterPro" id="IPR024548">
    <property type="entry name" value="Cu2_monoox_C"/>
</dbReference>
<evidence type="ECO:0000256" key="2">
    <source>
        <dbReference type="ARBA" id="ARBA00022723"/>
    </source>
</evidence>
<evidence type="ECO:0000256" key="3">
    <source>
        <dbReference type="ARBA" id="ARBA00022729"/>
    </source>
</evidence>
<feature type="transmembrane region" description="Helical" evidence="12">
    <location>
        <begin position="166"/>
        <end position="189"/>
    </location>
</feature>
<comment type="caution">
    <text evidence="14">The sequence shown here is derived from an EMBL/GenBank/DDBJ whole genome shotgun (WGS) entry which is preliminary data.</text>
</comment>
<keyword evidence="7 11" id="KW-1015">Disulfide bond</keyword>
<dbReference type="PROSITE" id="PS00085">
    <property type="entry name" value="CU2_MONOOXYGENASE_2"/>
    <property type="match status" value="1"/>
</dbReference>
<dbReference type="GO" id="GO:0006518">
    <property type="term" value="P:peptide metabolic process"/>
    <property type="evidence" value="ECO:0007669"/>
    <property type="project" value="InterPro"/>
</dbReference>
<dbReference type="InterPro" id="IPR014783">
    <property type="entry name" value="Cu2_ascorb_mOase_CS-2"/>
</dbReference>
<gene>
    <name evidence="14" type="primary">jg20802</name>
    <name evidence="14" type="ORF">PAEG_LOCUS10442</name>
</gene>
<evidence type="ECO:0000256" key="12">
    <source>
        <dbReference type="SAM" id="Phobius"/>
    </source>
</evidence>
<dbReference type="InterPro" id="IPR014784">
    <property type="entry name" value="Cu2_ascorb_mOase-like_C"/>
</dbReference>
<evidence type="ECO:0000256" key="4">
    <source>
        <dbReference type="ARBA" id="ARBA00023002"/>
    </source>
</evidence>
<dbReference type="FunFam" id="2.60.120.230:FF:000002">
    <property type="entry name" value="Peptidyl-glycine alpha-amidating monooxygenase B"/>
    <property type="match status" value="1"/>
</dbReference>
<evidence type="ECO:0000256" key="7">
    <source>
        <dbReference type="ARBA" id="ARBA00023157"/>
    </source>
</evidence>
<evidence type="ECO:0000259" key="13">
    <source>
        <dbReference type="Pfam" id="PF03712"/>
    </source>
</evidence>
<evidence type="ECO:0000256" key="1">
    <source>
        <dbReference type="ARBA" id="ARBA00012689"/>
    </source>
</evidence>
<dbReference type="InterPro" id="IPR000720">
    <property type="entry name" value="PHM/PAL"/>
</dbReference>
<dbReference type="GO" id="GO:0046872">
    <property type="term" value="F:metal ion binding"/>
    <property type="evidence" value="ECO:0007669"/>
    <property type="project" value="UniProtKB-KW"/>
</dbReference>
<dbReference type="GO" id="GO:0004504">
    <property type="term" value="F:peptidylglycine monooxygenase activity"/>
    <property type="evidence" value="ECO:0007669"/>
    <property type="project" value="UniProtKB-EC"/>
</dbReference>
<proteinExistence type="predicted"/>
<dbReference type="GO" id="GO:0005576">
    <property type="term" value="C:extracellular region"/>
    <property type="evidence" value="ECO:0007669"/>
    <property type="project" value="TreeGrafter"/>
</dbReference>
<evidence type="ECO:0000313" key="15">
    <source>
        <dbReference type="Proteomes" id="UP000838756"/>
    </source>
</evidence>
<dbReference type="Pfam" id="PF03712">
    <property type="entry name" value="Cu2_monoox_C"/>
    <property type="match status" value="1"/>
</dbReference>
<evidence type="ECO:0000256" key="5">
    <source>
        <dbReference type="ARBA" id="ARBA00023008"/>
    </source>
</evidence>
<dbReference type="OrthoDB" id="10044505at2759"/>
<evidence type="ECO:0000313" key="14">
    <source>
        <dbReference type="EMBL" id="CAH2232127.1"/>
    </source>
</evidence>
<feature type="disulfide bond" evidence="11">
    <location>
        <begin position="28"/>
        <end position="139"/>
    </location>
</feature>
<keyword evidence="8" id="KW-0325">Glycoprotein</keyword>
<dbReference type="EMBL" id="CAKXAJ010024867">
    <property type="protein sequence ID" value="CAH2232127.1"/>
    <property type="molecule type" value="Genomic_DNA"/>
</dbReference>
<feature type="disulfide bond" evidence="11">
    <location>
        <begin position="99"/>
        <end position="120"/>
    </location>
</feature>